<keyword evidence="1" id="KW-1133">Transmembrane helix</keyword>
<evidence type="ECO:0000256" key="1">
    <source>
        <dbReference type="SAM" id="Phobius"/>
    </source>
</evidence>
<dbReference type="EMBL" id="CP049871">
    <property type="protein sequence ID" value="QIL02430.1"/>
    <property type="molecule type" value="Genomic_DNA"/>
</dbReference>
<keyword evidence="3" id="KW-1185">Reference proteome</keyword>
<proteinExistence type="predicted"/>
<feature type="transmembrane region" description="Helical" evidence="1">
    <location>
        <begin position="7"/>
        <end position="29"/>
    </location>
</feature>
<gene>
    <name evidence="2" type="ORF">G7078_06250</name>
</gene>
<dbReference type="KEGG" id="ssin:G7078_06250"/>
<sequence>MKRVAPWYVIFAALGLAAASFVLGLAMGFRQMTPSPQLQKAYVLAREAVAGTPTAAAELMATVFNDAAVPELLYPSARSLSGIKAFNDSIFIPVDDFPSAYRDLRVLRASAFTLGSRRMLKVEFELAGRRFEAFAYAVRTSWTPLNREDLATLMIPGTGLNRAIATVDQTAGPDTSTALPALSRDASDLFVFIKPNEDALAFHSGRAKLTLDAIRNYQLNRGGSYGASYIVHSLAVTKYLQSRYAKTVVAGVSQGGTAALLNALQSAPDLAIVASGYSALGEQLEIANFQLIAIPGYWDEIAPAALAAKLKAMPTRFFFSWGLQDTPLYRLDAESNYTCKRFRDISTVTCRAHPDGHAYPISLVRSFLNSNLGTPGAESASAATRQ</sequence>
<protein>
    <submittedName>
        <fullName evidence="2">Uncharacterized protein</fullName>
    </submittedName>
</protein>
<dbReference type="AlphaFoldDB" id="A0A6G7ZNE6"/>
<evidence type="ECO:0000313" key="2">
    <source>
        <dbReference type="EMBL" id="QIL02430.1"/>
    </source>
</evidence>
<dbReference type="InterPro" id="IPR029058">
    <property type="entry name" value="AB_hydrolase_fold"/>
</dbReference>
<reference evidence="2 3" key="1">
    <citation type="submission" date="2020-03" db="EMBL/GenBank/DDBJ databases">
        <title>Sphingomonas sp. nov., isolated from fish.</title>
        <authorList>
            <person name="Hyun D.-W."/>
            <person name="Bae J.-W."/>
        </authorList>
    </citation>
    <scope>NUCLEOTIDE SEQUENCE [LARGE SCALE GENOMIC DNA]</scope>
    <source>
        <strain evidence="2 3">HDW15C</strain>
    </source>
</reference>
<evidence type="ECO:0000313" key="3">
    <source>
        <dbReference type="Proteomes" id="UP000502502"/>
    </source>
</evidence>
<organism evidence="2 3">
    <name type="scientific">Sphingomonas sinipercae</name>
    <dbReference type="NCBI Taxonomy" id="2714944"/>
    <lineage>
        <taxon>Bacteria</taxon>
        <taxon>Pseudomonadati</taxon>
        <taxon>Pseudomonadota</taxon>
        <taxon>Alphaproteobacteria</taxon>
        <taxon>Sphingomonadales</taxon>
        <taxon>Sphingomonadaceae</taxon>
        <taxon>Sphingomonas</taxon>
    </lineage>
</organism>
<keyword evidence="1" id="KW-0472">Membrane</keyword>
<accession>A0A6G7ZNE6</accession>
<name>A0A6G7ZNE6_9SPHN</name>
<keyword evidence="1" id="KW-0812">Transmembrane</keyword>
<dbReference type="RefSeq" id="WP_166094122.1">
    <property type="nucleotide sequence ID" value="NZ_CP049871.1"/>
</dbReference>
<dbReference type="Proteomes" id="UP000502502">
    <property type="component" value="Chromosome"/>
</dbReference>
<dbReference type="SUPFAM" id="SSF53474">
    <property type="entry name" value="alpha/beta-Hydrolases"/>
    <property type="match status" value="1"/>
</dbReference>
<dbReference type="Gene3D" id="3.40.50.1820">
    <property type="entry name" value="alpha/beta hydrolase"/>
    <property type="match status" value="1"/>
</dbReference>